<dbReference type="Pfam" id="PF08668">
    <property type="entry name" value="HDOD"/>
    <property type="match status" value="1"/>
</dbReference>
<dbReference type="PROSITE" id="PS51833">
    <property type="entry name" value="HDOD"/>
    <property type="match status" value="1"/>
</dbReference>
<dbReference type="AlphaFoldDB" id="A0A918KMT6"/>
<organism evidence="2 3">
    <name type="scientific">Saccharospirillum salsuginis</name>
    <dbReference type="NCBI Taxonomy" id="418750"/>
    <lineage>
        <taxon>Bacteria</taxon>
        <taxon>Pseudomonadati</taxon>
        <taxon>Pseudomonadota</taxon>
        <taxon>Gammaproteobacteria</taxon>
        <taxon>Oceanospirillales</taxon>
        <taxon>Saccharospirillaceae</taxon>
        <taxon>Saccharospirillum</taxon>
    </lineage>
</organism>
<comment type="caution">
    <text evidence="2">The sequence shown here is derived from an EMBL/GenBank/DDBJ whole genome shotgun (WGS) entry which is preliminary data.</text>
</comment>
<dbReference type="InterPro" id="IPR013976">
    <property type="entry name" value="HDOD"/>
</dbReference>
<dbReference type="PANTHER" id="PTHR33525">
    <property type="match status" value="1"/>
</dbReference>
<evidence type="ECO:0000313" key="3">
    <source>
        <dbReference type="Proteomes" id="UP000626148"/>
    </source>
</evidence>
<protein>
    <submittedName>
        <fullName evidence="2">HDOD domain-containing protein</fullName>
    </submittedName>
</protein>
<dbReference type="SUPFAM" id="SSF109604">
    <property type="entry name" value="HD-domain/PDEase-like"/>
    <property type="match status" value="1"/>
</dbReference>
<dbReference type="Gene3D" id="1.10.3210.10">
    <property type="entry name" value="Hypothetical protein af1432"/>
    <property type="match status" value="1"/>
</dbReference>
<feature type="domain" description="HDOD" evidence="1">
    <location>
        <begin position="23"/>
        <end position="210"/>
    </location>
</feature>
<gene>
    <name evidence="2" type="ORF">GCM10007392_41680</name>
</gene>
<dbReference type="PANTHER" id="PTHR33525:SF3">
    <property type="entry name" value="RIBONUCLEASE Y"/>
    <property type="match status" value="1"/>
</dbReference>
<accession>A0A918KMT6</accession>
<evidence type="ECO:0000313" key="2">
    <source>
        <dbReference type="EMBL" id="GGX69749.1"/>
    </source>
</evidence>
<reference evidence="2" key="2">
    <citation type="submission" date="2020-09" db="EMBL/GenBank/DDBJ databases">
        <authorList>
            <person name="Sun Q."/>
            <person name="Kim S."/>
        </authorList>
    </citation>
    <scope>NUCLEOTIDE SEQUENCE</scope>
    <source>
        <strain evidence="2">KCTC 22169</strain>
    </source>
</reference>
<name>A0A918KMT6_9GAMM</name>
<dbReference type="EMBL" id="BMXR01000013">
    <property type="protein sequence ID" value="GGX69749.1"/>
    <property type="molecule type" value="Genomic_DNA"/>
</dbReference>
<dbReference type="InterPro" id="IPR052340">
    <property type="entry name" value="RNase_Y/CdgJ"/>
</dbReference>
<sequence length="278" mass="30786">MSTLVETVKQDIIDALNNDQLVLPSLPEVALQVRETAEDPEATIADLTQIISRDGALSARIIRVVNSPLLRAPQEVRDLAMAVSRLGMNYTSNLAIGLAMEQMFQATTDMIDKRMRQLWRLTGQVSAMASVLARHSGIAKPDEAILAALIHRLGALPILTYAEERDDLIQDNITLGQVIDQLHGGLGGVILEKWDFPSNLCQVPREYRKFDREPDEGDLTDLITVANLIVLADSTSGWARKDWEEVTAFARLRLPADREDPIFAEFTEKAAEAQAAFL</sequence>
<dbReference type="RefSeq" id="WP_189612380.1">
    <property type="nucleotide sequence ID" value="NZ_BMXR01000013.1"/>
</dbReference>
<evidence type="ECO:0000259" key="1">
    <source>
        <dbReference type="PROSITE" id="PS51833"/>
    </source>
</evidence>
<proteinExistence type="predicted"/>
<dbReference type="Proteomes" id="UP000626148">
    <property type="component" value="Unassembled WGS sequence"/>
</dbReference>
<reference evidence="2" key="1">
    <citation type="journal article" date="2014" name="Int. J. Syst. Evol. Microbiol.">
        <title>Complete genome sequence of Corynebacterium casei LMG S-19264T (=DSM 44701T), isolated from a smear-ripened cheese.</title>
        <authorList>
            <consortium name="US DOE Joint Genome Institute (JGI-PGF)"/>
            <person name="Walter F."/>
            <person name="Albersmeier A."/>
            <person name="Kalinowski J."/>
            <person name="Ruckert C."/>
        </authorList>
    </citation>
    <scope>NUCLEOTIDE SEQUENCE</scope>
    <source>
        <strain evidence="2">KCTC 22169</strain>
    </source>
</reference>
<keyword evidence="3" id="KW-1185">Reference proteome</keyword>